<accession>A0A1R1XNJ0</accession>
<name>A0A1R1XNJ0_9FUNG</name>
<comment type="caution">
    <text evidence="2">The sequence shown here is derived from an EMBL/GenBank/DDBJ whole genome shotgun (WGS) entry which is preliminary data.</text>
</comment>
<feature type="region of interest" description="Disordered" evidence="1">
    <location>
        <begin position="1"/>
        <end position="40"/>
    </location>
</feature>
<feature type="compositionally biased region" description="Low complexity" evidence="1">
    <location>
        <begin position="9"/>
        <end position="40"/>
    </location>
</feature>
<dbReference type="Proteomes" id="UP000187429">
    <property type="component" value="Unassembled WGS sequence"/>
</dbReference>
<dbReference type="EMBL" id="LSSM01003982">
    <property type="protein sequence ID" value="OMJ16180.1"/>
    <property type="molecule type" value="Genomic_DNA"/>
</dbReference>
<reference evidence="3" key="1">
    <citation type="submission" date="2017-01" db="EMBL/GenBank/DDBJ databases">
        <authorList>
            <person name="Wang Y."/>
            <person name="White M."/>
            <person name="Kvist S."/>
            <person name="Moncalvo J.-M."/>
        </authorList>
    </citation>
    <scope>NUCLEOTIDE SEQUENCE [LARGE SCALE GENOMIC DNA]</scope>
    <source>
        <strain evidence="3">ID-206-W2</strain>
    </source>
</reference>
<evidence type="ECO:0000313" key="2">
    <source>
        <dbReference type="EMBL" id="OMJ16180.1"/>
    </source>
</evidence>
<evidence type="ECO:0000313" key="3">
    <source>
        <dbReference type="Proteomes" id="UP000187429"/>
    </source>
</evidence>
<organism evidence="2 3">
    <name type="scientific">Smittium culicis</name>
    <dbReference type="NCBI Taxonomy" id="133412"/>
    <lineage>
        <taxon>Eukaryota</taxon>
        <taxon>Fungi</taxon>
        <taxon>Fungi incertae sedis</taxon>
        <taxon>Zoopagomycota</taxon>
        <taxon>Kickxellomycotina</taxon>
        <taxon>Harpellomycetes</taxon>
        <taxon>Harpellales</taxon>
        <taxon>Legeriomycetaceae</taxon>
        <taxon>Smittium</taxon>
    </lineage>
</organism>
<evidence type="ECO:0000256" key="1">
    <source>
        <dbReference type="SAM" id="MobiDB-lite"/>
    </source>
</evidence>
<dbReference type="AlphaFoldDB" id="A0A1R1XNJ0"/>
<sequence>MFANGFSDSSPTSTSTSSPLPTSPPATSLVSSPSASPSALSSGIINGIPLYSHTDFATSNNSAHSMSSHVCSGVSPSLSTIPTFAPSPSKYSTISGFFHDAAACLHSFSVVFIKSIYYL</sequence>
<protein>
    <submittedName>
        <fullName evidence="2">Uncharacterized protein</fullName>
    </submittedName>
</protein>
<keyword evidence="3" id="KW-1185">Reference proteome</keyword>
<proteinExistence type="predicted"/>
<gene>
    <name evidence="2" type="ORF">AYI69_g7928</name>
</gene>